<feature type="region of interest" description="Disordered" evidence="1">
    <location>
        <begin position="165"/>
        <end position="206"/>
    </location>
</feature>
<evidence type="ECO:0008006" key="4">
    <source>
        <dbReference type="Google" id="ProtNLM"/>
    </source>
</evidence>
<feature type="compositionally biased region" description="Polar residues" evidence="1">
    <location>
        <begin position="165"/>
        <end position="186"/>
    </location>
</feature>
<dbReference type="EMBL" id="JASNQZ010000001">
    <property type="protein sequence ID" value="KAL0960554.1"/>
    <property type="molecule type" value="Genomic_DNA"/>
</dbReference>
<gene>
    <name evidence="2" type="ORF">HGRIS_014927</name>
</gene>
<proteinExistence type="predicted"/>
<keyword evidence="3" id="KW-1185">Reference proteome</keyword>
<protein>
    <recommendedName>
        <fullName evidence="4">Transposase</fullName>
    </recommendedName>
</protein>
<dbReference type="Proteomes" id="UP001556367">
    <property type="component" value="Unassembled WGS sequence"/>
</dbReference>
<name>A0ABR3JYC3_9AGAR</name>
<evidence type="ECO:0000313" key="2">
    <source>
        <dbReference type="EMBL" id="KAL0960554.1"/>
    </source>
</evidence>
<reference evidence="3" key="1">
    <citation type="submission" date="2024-06" db="EMBL/GenBank/DDBJ databases">
        <title>Multi-omics analyses provide insights into the biosynthesis of the anticancer antibiotic pleurotin in Hohenbuehelia grisea.</title>
        <authorList>
            <person name="Weaver J.A."/>
            <person name="Alberti F."/>
        </authorList>
    </citation>
    <scope>NUCLEOTIDE SEQUENCE [LARGE SCALE GENOMIC DNA]</scope>
    <source>
        <strain evidence="3">T-177</strain>
    </source>
</reference>
<evidence type="ECO:0000313" key="3">
    <source>
        <dbReference type="Proteomes" id="UP001556367"/>
    </source>
</evidence>
<organism evidence="2 3">
    <name type="scientific">Hohenbuehelia grisea</name>
    <dbReference type="NCBI Taxonomy" id="104357"/>
    <lineage>
        <taxon>Eukaryota</taxon>
        <taxon>Fungi</taxon>
        <taxon>Dikarya</taxon>
        <taxon>Basidiomycota</taxon>
        <taxon>Agaricomycotina</taxon>
        <taxon>Agaricomycetes</taxon>
        <taxon>Agaricomycetidae</taxon>
        <taxon>Agaricales</taxon>
        <taxon>Pleurotineae</taxon>
        <taxon>Pleurotaceae</taxon>
        <taxon>Hohenbuehelia</taxon>
    </lineage>
</organism>
<dbReference type="InterPro" id="IPR012337">
    <property type="entry name" value="RNaseH-like_sf"/>
</dbReference>
<dbReference type="SUPFAM" id="SSF53098">
    <property type="entry name" value="Ribonuclease H-like"/>
    <property type="match status" value="1"/>
</dbReference>
<comment type="caution">
    <text evidence="2">The sequence shown here is derived from an EMBL/GenBank/DDBJ whole genome shotgun (WGS) entry which is preliminary data.</text>
</comment>
<sequence length="716" mass="80440">MGLKGHIWDFFASDGLHFKGNKTHKNAFCNYCIEDKVFTLKNEAINAVAYGAPPEAMDKTAEQWKASALVYINPVCGKKESMKSHLKNCAVLKRDPARRNTVLQAANSEPASSNKENLAPSRNPLAPAFILPPLPPAQPMTPLAASHLRDHRTYYESPVAYTPIGTRQHSSYQSPSPLTTRASTTPPLGFEPSKRQRLSQSDSFSSLDGSFEGSVFESQPHIQFTPELQECFQEDLLKLLVTLGLLFNVVANPEFLLFVRRWIPGARVPDRRVLSGPVLAKEASKVITKTRDITENQLATYQCDGWKNVAKTHIVTSMMVVNSAAYLLRTHDMTGRPKSGDELFGIVKEDITYTEGTYGVEVIAITTDDGPDGKKMRRLHKKEFAHVAVFVCWAHQSGLLTGNYLAPFMSAASRALEVVKWFNNHSKALDILRAQQLFAHRHYVALILPGTTRWTGQYCALHRLSTQEGVITASIATNHDTLIVAAGTKPELKAKANEILAICRDQTFWADLKRIVSHLEPLAIAANILQAPTCRLDHVLLTLIKLYCFFGSLHDDEDEQISERMQASLERRWSKADQELFILAIFFNPFIRGSLFNEERLSRLTLFHMVRRTFQRLMRQSPQSDVALKEAFDAYADAKGIFEGCYVVGGVSRTVQKRKATCGSRSYMEGSREQTPLDYWCFRVCQSRNPDTQHGAEFCKCRMCIQCVRGHAYKIS</sequence>
<accession>A0ABR3JYC3</accession>
<evidence type="ECO:0000256" key="1">
    <source>
        <dbReference type="SAM" id="MobiDB-lite"/>
    </source>
</evidence>